<gene>
    <name evidence="3" type="ORF">JKG61_15330</name>
</gene>
<evidence type="ECO:0000259" key="2">
    <source>
        <dbReference type="Pfam" id="PF13439"/>
    </source>
</evidence>
<dbReference type="Pfam" id="PF00534">
    <property type="entry name" value="Glycos_transf_1"/>
    <property type="match status" value="1"/>
</dbReference>
<evidence type="ECO:0000313" key="4">
    <source>
        <dbReference type="Proteomes" id="UP000625283"/>
    </source>
</evidence>
<evidence type="ECO:0000259" key="1">
    <source>
        <dbReference type="Pfam" id="PF00534"/>
    </source>
</evidence>
<dbReference type="InterPro" id="IPR028098">
    <property type="entry name" value="Glyco_trans_4-like_N"/>
</dbReference>
<dbReference type="InterPro" id="IPR001296">
    <property type="entry name" value="Glyco_trans_1"/>
</dbReference>
<feature type="domain" description="Glycosyl transferase family 1" evidence="1">
    <location>
        <begin position="207"/>
        <end position="361"/>
    </location>
</feature>
<dbReference type="Proteomes" id="UP000625283">
    <property type="component" value="Unassembled WGS sequence"/>
</dbReference>
<name>A0ABS1R792_9SPHI</name>
<comment type="caution">
    <text evidence="3">The sequence shown here is derived from an EMBL/GenBank/DDBJ whole genome shotgun (WGS) entry which is preliminary data.</text>
</comment>
<dbReference type="RefSeq" id="WP_202103825.1">
    <property type="nucleotide sequence ID" value="NZ_JAERTY010000008.1"/>
</dbReference>
<dbReference type="Gene3D" id="3.40.50.2000">
    <property type="entry name" value="Glycogen Phosphorylase B"/>
    <property type="match status" value="2"/>
</dbReference>
<dbReference type="PANTHER" id="PTHR45947:SF3">
    <property type="entry name" value="SULFOQUINOVOSYL TRANSFERASE SQD2"/>
    <property type="match status" value="1"/>
</dbReference>
<dbReference type="CDD" id="cd03801">
    <property type="entry name" value="GT4_PimA-like"/>
    <property type="match status" value="1"/>
</dbReference>
<protein>
    <submittedName>
        <fullName evidence="3">Glycosyltransferase family 4 protein</fullName>
    </submittedName>
</protein>
<accession>A0ABS1R792</accession>
<evidence type="ECO:0000313" key="3">
    <source>
        <dbReference type="EMBL" id="MBL1410125.1"/>
    </source>
</evidence>
<dbReference type="InterPro" id="IPR050194">
    <property type="entry name" value="Glycosyltransferase_grp1"/>
</dbReference>
<dbReference type="Pfam" id="PF13439">
    <property type="entry name" value="Glyco_transf_4"/>
    <property type="match status" value="1"/>
</dbReference>
<organism evidence="3 4">
    <name type="scientific">Sphingobacterium faecale</name>
    <dbReference type="NCBI Taxonomy" id="2803775"/>
    <lineage>
        <taxon>Bacteria</taxon>
        <taxon>Pseudomonadati</taxon>
        <taxon>Bacteroidota</taxon>
        <taxon>Sphingobacteriia</taxon>
        <taxon>Sphingobacteriales</taxon>
        <taxon>Sphingobacteriaceae</taxon>
        <taxon>Sphingobacterium</taxon>
    </lineage>
</organism>
<reference evidence="3 4" key="1">
    <citation type="submission" date="2021-01" db="EMBL/GenBank/DDBJ databases">
        <title>C459-1 draft genome sequence.</title>
        <authorList>
            <person name="Zhang X.-F."/>
        </authorList>
    </citation>
    <scope>NUCLEOTIDE SEQUENCE [LARGE SCALE GENOMIC DNA]</scope>
    <source>
        <strain evidence="4">C459-1</strain>
    </source>
</reference>
<feature type="domain" description="Glycosyltransferase subfamily 4-like N-terminal" evidence="2">
    <location>
        <begin position="51"/>
        <end position="158"/>
    </location>
</feature>
<keyword evidence="4" id="KW-1185">Reference proteome</keyword>
<proteinExistence type="predicted"/>
<dbReference type="EMBL" id="JAERTY010000008">
    <property type="protein sequence ID" value="MBL1410125.1"/>
    <property type="molecule type" value="Genomic_DNA"/>
</dbReference>
<dbReference type="PANTHER" id="PTHR45947">
    <property type="entry name" value="SULFOQUINOVOSYL TRANSFERASE SQD2"/>
    <property type="match status" value="1"/>
</dbReference>
<sequence length="390" mass="44190">MEHSTDTEILFVSHKSPPATGGMEKQSYELINGVALYLKTHTIVYDHQESLLAFFLKLNARILKVIKANPKIKMIHFNDGLIAAIASYHKGYEQIKKTATIHGLDIVYPLAYFQKKIIPRFNTFDRIFAVSDATAQAACDRGIKIEKIQVIANGVDTTEHQAKKNLADIRYKYPDIQVDKKIFVTLGRPVKRKGFSWLLQHVIPYLGTDFQLLMLGPYSTKKTLTDRLIKLLPSKLKTMIMLFLGYPSDQTTLRKILPQYYPKVIHLGKVPFEDLKPILQESLAFLMPNITIPGDMEGFGLVCLEASTAGSLVIASALEGINSAIQHKKNGILVPAENNHAWINVLTEVLENPEHYRQQAKIYAEYTRTTYSWDIMARTYGNAFLEMCNK</sequence>
<dbReference type="SUPFAM" id="SSF53756">
    <property type="entry name" value="UDP-Glycosyltransferase/glycogen phosphorylase"/>
    <property type="match status" value="1"/>
</dbReference>